<gene>
    <name evidence="7" type="ORF">BHK69_08545</name>
</gene>
<sequence length="366" mass="37599">MSATPIDLPRWADAGLVPLVSVAAALVVAGLVVIGIGESPLEATTLLLRGALGSAEGVSFTLYYTTNFIFTGLAVAVAFHAGLFNIGGEGQATIAGIFVALACLWLAPLPGILLVPLAILAAAAGGALYGFIPGWLQATRGSHVVITTIMFNFIAATLSVYMLVEVIGKPGSMQAETPEFARHAILTPMHELLAPLGLKLPATPLNSAFLLALAALVAVWALIYRSRLGYAIRTVGANPRAAAYAGISPARIIMVAMAISGALAGGLAVNEVMGVQHRLLLDFTAGYGFVGIAVALMGRGHPVGVGLAALLFGVLYQGGAELSFDKPSITRDMVVVIGGVIILFAGALDGLFRRLVAGLLRLGRPA</sequence>
<keyword evidence="3 6" id="KW-0812">Transmembrane</keyword>
<evidence type="ECO:0000256" key="4">
    <source>
        <dbReference type="ARBA" id="ARBA00022989"/>
    </source>
</evidence>
<protein>
    <submittedName>
        <fullName evidence="7">Sugar ABC transporter permease</fullName>
    </submittedName>
</protein>
<accession>A0A1D7TZI0</accession>
<evidence type="ECO:0000256" key="2">
    <source>
        <dbReference type="ARBA" id="ARBA00022475"/>
    </source>
</evidence>
<evidence type="ECO:0000256" key="5">
    <source>
        <dbReference type="ARBA" id="ARBA00023136"/>
    </source>
</evidence>
<dbReference type="PANTHER" id="PTHR47089:SF1">
    <property type="entry name" value="GUANOSINE ABC TRANSPORTER PERMEASE PROTEIN NUPP"/>
    <property type="match status" value="1"/>
</dbReference>
<evidence type="ECO:0000256" key="3">
    <source>
        <dbReference type="ARBA" id="ARBA00022692"/>
    </source>
</evidence>
<evidence type="ECO:0000256" key="1">
    <source>
        <dbReference type="ARBA" id="ARBA00004651"/>
    </source>
</evidence>
<dbReference type="OrthoDB" id="45037at2"/>
<dbReference type="PANTHER" id="PTHR47089">
    <property type="entry name" value="ABC TRANSPORTER, PERMEASE PROTEIN"/>
    <property type="match status" value="1"/>
</dbReference>
<proteinExistence type="predicted"/>
<name>A0A1D7TZI0_9HYPH</name>
<comment type="subcellular location">
    <subcellularLocation>
        <location evidence="1">Cell membrane</location>
        <topology evidence="1">Multi-pass membrane protein</topology>
    </subcellularLocation>
</comment>
<feature type="transmembrane region" description="Helical" evidence="6">
    <location>
        <begin position="57"/>
        <end position="79"/>
    </location>
</feature>
<feature type="transmembrane region" description="Helical" evidence="6">
    <location>
        <begin position="244"/>
        <end position="267"/>
    </location>
</feature>
<keyword evidence="2" id="KW-1003">Cell membrane</keyword>
<dbReference type="EMBL" id="CP017147">
    <property type="protein sequence ID" value="AOO80506.1"/>
    <property type="molecule type" value="Genomic_DNA"/>
</dbReference>
<organism evidence="7 8">
    <name type="scientific">Bosea vaviloviae</name>
    <dbReference type="NCBI Taxonomy" id="1526658"/>
    <lineage>
        <taxon>Bacteria</taxon>
        <taxon>Pseudomonadati</taxon>
        <taxon>Pseudomonadota</taxon>
        <taxon>Alphaproteobacteria</taxon>
        <taxon>Hyphomicrobiales</taxon>
        <taxon>Boseaceae</taxon>
        <taxon>Bosea</taxon>
    </lineage>
</organism>
<dbReference type="RefSeq" id="WP_069689724.1">
    <property type="nucleotide sequence ID" value="NZ_CP017147.1"/>
</dbReference>
<evidence type="ECO:0000256" key="6">
    <source>
        <dbReference type="SAM" id="Phobius"/>
    </source>
</evidence>
<feature type="transmembrane region" description="Helical" evidence="6">
    <location>
        <begin position="91"/>
        <end position="107"/>
    </location>
</feature>
<keyword evidence="5 6" id="KW-0472">Membrane</keyword>
<dbReference type="STRING" id="1526658.BHK69_08545"/>
<dbReference type="GO" id="GO:0022857">
    <property type="term" value="F:transmembrane transporter activity"/>
    <property type="evidence" value="ECO:0007669"/>
    <property type="project" value="InterPro"/>
</dbReference>
<feature type="transmembrane region" description="Helical" evidence="6">
    <location>
        <begin position="144"/>
        <end position="164"/>
    </location>
</feature>
<feature type="transmembrane region" description="Helical" evidence="6">
    <location>
        <begin position="279"/>
        <end position="296"/>
    </location>
</feature>
<keyword evidence="4 6" id="KW-1133">Transmembrane helix</keyword>
<keyword evidence="8" id="KW-1185">Reference proteome</keyword>
<feature type="transmembrane region" description="Helical" evidence="6">
    <location>
        <begin position="303"/>
        <end position="320"/>
    </location>
</feature>
<dbReference type="Pfam" id="PF02653">
    <property type="entry name" value="BPD_transp_2"/>
    <property type="match status" value="1"/>
</dbReference>
<evidence type="ECO:0000313" key="7">
    <source>
        <dbReference type="EMBL" id="AOO80506.1"/>
    </source>
</evidence>
<feature type="transmembrane region" description="Helical" evidence="6">
    <location>
        <begin position="12"/>
        <end position="37"/>
    </location>
</feature>
<dbReference type="GO" id="GO:0005886">
    <property type="term" value="C:plasma membrane"/>
    <property type="evidence" value="ECO:0007669"/>
    <property type="project" value="UniProtKB-SubCell"/>
</dbReference>
<evidence type="ECO:0000313" key="8">
    <source>
        <dbReference type="Proteomes" id="UP000094969"/>
    </source>
</evidence>
<dbReference type="KEGG" id="bvv:BHK69_08545"/>
<dbReference type="AlphaFoldDB" id="A0A1D7TZI0"/>
<feature type="transmembrane region" description="Helical" evidence="6">
    <location>
        <begin position="205"/>
        <end position="223"/>
    </location>
</feature>
<reference evidence="7 8" key="1">
    <citation type="journal article" date="2015" name="Antonie Van Leeuwenhoek">
        <title>Bosea vaviloviae sp. nov., a new species of slow-growing rhizobia isolated from nodules of the relict species Vavilovia formosa (Stev.) Fed.</title>
        <authorList>
            <person name="Safronova V.I."/>
            <person name="Kuznetsova I.G."/>
            <person name="Sazanova A.L."/>
            <person name="Kimeklis A.K."/>
            <person name="Belimov A.A."/>
            <person name="Andronov E.E."/>
            <person name="Pinaev A.G."/>
            <person name="Chizhevskaya E.P."/>
            <person name="Pukhaev A.R."/>
            <person name="Popov K.P."/>
            <person name="Willems A."/>
            <person name="Tikhonovich I.A."/>
        </authorList>
    </citation>
    <scope>NUCLEOTIDE SEQUENCE [LARGE SCALE GENOMIC DNA]</scope>
    <source>
        <strain evidence="7 8">Vaf18</strain>
    </source>
</reference>
<dbReference type="InterPro" id="IPR001851">
    <property type="entry name" value="ABC_transp_permease"/>
</dbReference>
<dbReference type="Proteomes" id="UP000094969">
    <property type="component" value="Chromosome"/>
</dbReference>
<dbReference type="CDD" id="cd06580">
    <property type="entry name" value="TM_PBP1_transp_TpRbsC_like"/>
    <property type="match status" value="1"/>
</dbReference>
<feature type="transmembrane region" description="Helical" evidence="6">
    <location>
        <begin position="332"/>
        <end position="352"/>
    </location>
</feature>